<sequence>MGRKIVGGQTFPPFSTKNIHGNDVSVPAEASLWTHVQFRRFAGCPICNLHLQSIIARHQELTEAGIREVVVFHSNDGELLPYQGRFPFDVIGDPTKTLYRKYGVESSISAFLSLKAWAASLKGNLRKDKPRISGLPNGGVAGLPAEFLIASDGTVKAVHYGTHAYDQWSVDELLDLSGSLMAA</sequence>
<dbReference type="InterPro" id="IPR036249">
    <property type="entry name" value="Thioredoxin-like_sf"/>
</dbReference>
<dbReference type="AlphaFoldDB" id="A0A1W6MXC4"/>
<keyword evidence="3" id="KW-1185">Reference proteome</keyword>
<evidence type="ECO:0000313" key="2">
    <source>
        <dbReference type="EMBL" id="ARN82232.1"/>
    </source>
</evidence>
<accession>A0A1W6MXC4</accession>
<dbReference type="Gene3D" id="3.40.30.10">
    <property type="entry name" value="Glutaredoxin"/>
    <property type="match status" value="1"/>
</dbReference>
<organism evidence="2 3">
    <name type="scientific">Methylocystis bryophila</name>
    <dbReference type="NCBI Taxonomy" id="655015"/>
    <lineage>
        <taxon>Bacteria</taxon>
        <taxon>Pseudomonadati</taxon>
        <taxon>Pseudomonadota</taxon>
        <taxon>Alphaproteobacteria</taxon>
        <taxon>Hyphomicrobiales</taxon>
        <taxon>Methylocystaceae</taxon>
        <taxon>Methylocystis</taxon>
    </lineage>
</organism>
<dbReference type="STRING" id="655015.B1812_15340"/>
<dbReference type="CDD" id="cd02970">
    <property type="entry name" value="PRX_like2"/>
    <property type="match status" value="1"/>
</dbReference>
<dbReference type="InterPro" id="IPR013766">
    <property type="entry name" value="Thioredoxin_domain"/>
</dbReference>
<dbReference type="Proteomes" id="UP000193978">
    <property type="component" value="Chromosome"/>
</dbReference>
<protein>
    <recommendedName>
        <fullName evidence="1">Thioredoxin domain-containing protein</fullName>
    </recommendedName>
</protein>
<dbReference type="Pfam" id="PF13911">
    <property type="entry name" value="AhpC-TSA_2"/>
    <property type="match status" value="1"/>
</dbReference>
<evidence type="ECO:0000259" key="1">
    <source>
        <dbReference type="PROSITE" id="PS51352"/>
    </source>
</evidence>
<dbReference type="KEGG" id="mbry:B1812_15340"/>
<reference evidence="2 3" key="1">
    <citation type="submission" date="2017-02" db="EMBL/GenBank/DDBJ databases">
        <authorList>
            <person name="Peterson S.W."/>
        </authorList>
    </citation>
    <scope>NUCLEOTIDE SEQUENCE [LARGE SCALE GENOMIC DNA]</scope>
    <source>
        <strain evidence="2 3">S285</strain>
    </source>
</reference>
<dbReference type="SUPFAM" id="SSF52833">
    <property type="entry name" value="Thioredoxin-like"/>
    <property type="match status" value="1"/>
</dbReference>
<dbReference type="PROSITE" id="PS51352">
    <property type="entry name" value="THIOREDOXIN_2"/>
    <property type="match status" value="1"/>
</dbReference>
<dbReference type="EMBL" id="CP019948">
    <property type="protein sequence ID" value="ARN82232.1"/>
    <property type="molecule type" value="Genomic_DNA"/>
</dbReference>
<dbReference type="RefSeq" id="WP_085772359.1">
    <property type="nucleotide sequence ID" value="NZ_AP027149.1"/>
</dbReference>
<gene>
    <name evidence="2" type="ORF">B1812_15340</name>
</gene>
<evidence type="ECO:0000313" key="3">
    <source>
        <dbReference type="Proteomes" id="UP000193978"/>
    </source>
</evidence>
<dbReference type="InterPro" id="IPR032801">
    <property type="entry name" value="PXL2A/B/C"/>
</dbReference>
<proteinExistence type="predicted"/>
<feature type="domain" description="Thioredoxin" evidence="1">
    <location>
        <begin position="5"/>
        <end position="182"/>
    </location>
</feature>
<dbReference type="OrthoDB" id="9809746at2"/>
<name>A0A1W6MXC4_9HYPH</name>